<keyword evidence="10" id="KW-0347">Helicase</keyword>
<evidence type="ECO:0000313" key="11">
    <source>
        <dbReference type="Proteomes" id="UP001141950"/>
    </source>
</evidence>
<dbReference type="PROSITE" id="PS51194">
    <property type="entry name" value="HELICASE_CTER"/>
    <property type="match status" value="1"/>
</dbReference>
<evidence type="ECO:0000256" key="1">
    <source>
        <dbReference type="ARBA" id="ARBA00005446"/>
    </source>
</evidence>
<dbReference type="InterPro" id="IPR001650">
    <property type="entry name" value="Helicase_C-like"/>
</dbReference>
<keyword evidence="2" id="KW-0547">Nucleotide-binding</keyword>
<dbReference type="Proteomes" id="UP001141950">
    <property type="component" value="Unassembled WGS sequence"/>
</dbReference>
<keyword evidence="11" id="KW-1185">Reference proteome</keyword>
<dbReference type="InterPro" id="IPR027417">
    <property type="entry name" value="P-loop_NTPase"/>
</dbReference>
<dbReference type="Pfam" id="PF00270">
    <property type="entry name" value="DEAD"/>
    <property type="match status" value="1"/>
</dbReference>
<accession>A0A9X2SC62</accession>
<dbReference type="GO" id="GO:0005694">
    <property type="term" value="C:chromosome"/>
    <property type="evidence" value="ECO:0007669"/>
    <property type="project" value="TreeGrafter"/>
</dbReference>
<dbReference type="PANTHER" id="PTHR13710:SF105">
    <property type="entry name" value="ATP-DEPENDENT DNA HELICASE Q1"/>
    <property type="match status" value="1"/>
</dbReference>
<dbReference type="InterPro" id="IPR014001">
    <property type="entry name" value="Helicase_ATP-bd"/>
</dbReference>
<dbReference type="Gene3D" id="3.40.50.300">
    <property type="entry name" value="P-loop containing nucleotide triphosphate hydrolases"/>
    <property type="match status" value="2"/>
</dbReference>
<gene>
    <name evidence="10" type="ORF">NQZ67_27920</name>
</gene>
<dbReference type="PANTHER" id="PTHR13710">
    <property type="entry name" value="DNA HELICASE RECQ FAMILY MEMBER"/>
    <property type="match status" value="1"/>
</dbReference>
<dbReference type="Pfam" id="PF00271">
    <property type="entry name" value="Helicase_C"/>
    <property type="match status" value="1"/>
</dbReference>
<dbReference type="GO" id="GO:0003677">
    <property type="term" value="F:DNA binding"/>
    <property type="evidence" value="ECO:0007669"/>
    <property type="project" value="UniProtKB-KW"/>
</dbReference>
<evidence type="ECO:0000256" key="3">
    <source>
        <dbReference type="ARBA" id="ARBA00022840"/>
    </source>
</evidence>
<dbReference type="SMART" id="SM00490">
    <property type="entry name" value="HELICc"/>
    <property type="match status" value="1"/>
</dbReference>
<dbReference type="PROSITE" id="PS51192">
    <property type="entry name" value="HELICASE_ATP_BIND_1"/>
    <property type="match status" value="1"/>
</dbReference>
<dbReference type="SUPFAM" id="SSF52540">
    <property type="entry name" value="P-loop containing nucleoside triphosphate hydrolases"/>
    <property type="match status" value="1"/>
</dbReference>
<dbReference type="RefSeq" id="WP_257452473.1">
    <property type="nucleotide sequence ID" value="NZ_JANIPJ010000032.1"/>
</dbReference>
<dbReference type="GO" id="GO:0006310">
    <property type="term" value="P:DNA recombination"/>
    <property type="evidence" value="ECO:0007669"/>
    <property type="project" value="TreeGrafter"/>
</dbReference>
<dbReference type="GO" id="GO:0043138">
    <property type="term" value="F:3'-5' DNA helicase activity"/>
    <property type="evidence" value="ECO:0007669"/>
    <property type="project" value="UniProtKB-EC"/>
</dbReference>
<reference evidence="10" key="1">
    <citation type="submission" date="2022-08" db="EMBL/GenBank/DDBJ databases">
        <title>The genomic sequence of strain Paenibacillus sp. SCIV0701.</title>
        <authorList>
            <person name="Zhao H."/>
        </authorList>
    </citation>
    <scope>NUCLEOTIDE SEQUENCE</scope>
    <source>
        <strain evidence="10">SCIV0701</strain>
    </source>
</reference>
<dbReference type="AlphaFoldDB" id="A0A9X2SC62"/>
<evidence type="ECO:0000313" key="10">
    <source>
        <dbReference type="EMBL" id="MCR2807725.1"/>
    </source>
</evidence>
<evidence type="ECO:0000256" key="4">
    <source>
        <dbReference type="ARBA" id="ARBA00023125"/>
    </source>
</evidence>
<evidence type="ECO:0000256" key="6">
    <source>
        <dbReference type="ARBA" id="ARBA00034617"/>
    </source>
</evidence>
<evidence type="ECO:0000256" key="5">
    <source>
        <dbReference type="ARBA" id="ARBA00023235"/>
    </source>
</evidence>
<comment type="catalytic activity">
    <reaction evidence="6">
        <text>Couples ATP hydrolysis with the unwinding of duplex DNA by translocating in the 3'-5' direction.</text>
        <dbReference type="EC" id="5.6.2.4"/>
    </reaction>
</comment>
<comment type="similarity">
    <text evidence="1">Belongs to the helicase family. RecQ subfamily.</text>
</comment>
<keyword evidence="5" id="KW-0413">Isomerase</keyword>
<sequence length="1084" mass="126457">MNNYNRIEQDLERLKQESNQKVLFVFKGFSSTFFESMPLRKLIPHSVTMAIHDLDQAKASILPEMFQALQQIDQAAWCTYEEYLVIGKEVLSLYFSIVIYENNVYHRTFPCLYSISASERLFATYFEDENSTEEPEQDPEFEVFQKYYGALKKIDNNWFVVYADSEPAMDYYPIPDRVLPERKLASDETADLELVEENDVLVGLAVRLLSNTATGRQEIRISYTGDLGLSIHRYRERIQLLQSLLPDFTFVLVTKTTALVPQLHETEYLRVLEKYWNYSSFRDLRMYKDIHDPEFKKETVHIPQSQVIDSIVQQATLAHQGHSYRDIFVTSPTGAGKSVMFQVPAIYLAEKYGLMTIVISPLIGLMTDQVQGLMDRNVHMSATINSEITPVEKMGIIERIQSREVSILYISPETLLSRSDIAQLIGDREVGLFVIDEAHIVTTWGKAFRSDYWYLGSYLQRLRKKDMQFPVATFTATAIYGGVEDMYAETRDSLNLINPISYFGYVKRDDLEVRIKKSNQSKERFKEYLEDKFRVLVFRLEQYLAKGEKTLVYFPTVGLINQFNEFTKIYASERLRQHLTAYYGPLSKDLKHANYKRFKDGESLVMLATKAFGMGIDLPDIMNVYHFAPTGNVCDYVQEIGRAARALERGYAYFDFLPKDFVHVNRLHGISTIRKQQLVQVMAKIVQLINENKHSSNVRHLLVNAEEFRYIFQQGSEASEEVDNKLKTALLILEKDFKAKMGYSPIIARPRSVFANEYFMIQHDQEQQILERFGQYFKKIANGHRTAYGNIYSCDMKSLWETRFQRLSFPQFKYKFHSKDDELGLPFLSHLLPVLQLELALKSLHRDQFTNELNHQLEQIAEIFGGYAKERSFFSIPELAAELKKRMKGDKYYCENLASILIHSANQYDRIMQKHSNFYQRFMKYNESKDQYSIQNSGYSGFLDWVKIEWRQILSQGQQANTDPSYVSLFLPKVNPEKVEKTFILLGILEALGNMIYRVNGGDNPEIFIRINSRMQIERSIQNPAKYTNYILENVKERHYLSVAMLTHLFENEVENDRFWEYIEDYFLGRIPDEVLAKTGNTRS</sequence>
<evidence type="ECO:0000256" key="2">
    <source>
        <dbReference type="ARBA" id="ARBA00022741"/>
    </source>
</evidence>
<dbReference type="EMBL" id="JANIPJ010000032">
    <property type="protein sequence ID" value="MCR2807725.1"/>
    <property type="molecule type" value="Genomic_DNA"/>
</dbReference>
<proteinExistence type="inferred from homology"/>
<dbReference type="GO" id="GO:0009378">
    <property type="term" value="F:four-way junction helicase activity"/>
    <property type="evidence" value="ECO:0007669"/>
    <property type="project" value="TreeGrafter"/>
</dbReference>
<dbReference type="GO" id="GO:0005524">
    <property type="term" value="F:ATP binding"/>
    <property type="evidence" value="ECO:0007669"/>
    <property type="project" value="UniProtKB-KW"/>
</dbReference>
<evidence type="ECO:0000259" key="8">
    <source>
        <dbReference type="PROSITE" id="PS51192"/>
    </source>
</evidence>
<evidence type="ECO:0000256" key="7">
    <source>
        <dbReference type="ARBA" id="ARBA00034808"/>
    </source>
</evidence>
<keyword evidence="10" id="KW-0378">Hydrolase</keyword>
<name>A0A9X2SC62_9BACL</name>
<dbReference type="GO" id="GO:0006281">
    <property type="term" value="P:DNA repair"/>
    <property type="evidence" value="ECO:0007669"/>
    <property type="project" value="TreeGrafter"/>
</dbReference>
<dbReference type="CDD" id="cd17920">
    <property type="entry name" value="DEXHc_RecQ"/>
    <property type="match status" value="1"/>
</dbReference>
<feature type="domain" description="Helicase ATP-binding" evidence="8">
    <location>
        <begin position="318"/>
        <end position="496"/>
    </location>
</feature>
<keyword evidence="3" id="KW-0067">ATP-binding</keyword>
<organism evidence="10 11">
    <name type="scientific">Paenibacillus soyae</name>
    <dbReference type="NCBI Taxonomy" id="2969249"/>
    <lineage>
        <taxon>Bacteria</taxon>
        <taxon>Bacillati</taxon>
        <taxon>Bacillota</taxon>
        <taxon>Bacilli</taxon>
        <taxon>Bacillales</taxon>
        <taxon>Paenibacillaceae</taxon>
        <taxon>Paenibacillus</taxon>
    </lineage>
</organism>
<evidence type="ECO:0000259" key="9">
    <source>
        <dbReference type="PROSITE" id="PS51194"/>
    </source>
</evidence>
<keyword evidence="4" id="KW-0238">DNA-binding</keyword>
<protein>
    <recommendedName>
        <fullName evidence="7">DNA 3'-5' helicase</fullName>
        <ecNumber evidence="7">5.6.2.4</ecNumber>
    </recommendedName>
</protein>
<dbReference type="InterPro" id="IPR011545">
    <property type="entry name" value="DEAD/DEAH_box_helicase_dom"/>
</dbReference>
<dbReference type="SMART" id="SM00487">
    <property type="entry name" value="DEXDc"/>
    <property type="match status" value="1"/>
</dbReference>
<feature type="domain" description="Helicase C-terminal" evidence="9">
    <location>
        <begin position="539"/>
        <end position="690"/>
    </location>
</feature>
<comment type="caution">
    <text evidence="10">The sequence shown here is derived from an EMBL/GenBank/DDBJ whole genome shotgun (WGS) entry which is preliminary data.</text>
</comment>
<dbReference type="EC" id="5.6.2.4" evidence="7"/>
<dbReference type="GO" id="GO:0005737">
    <property type="term" value="C:cytoplasm"/>
    <property type="evidence" value="ECO:0007669"/>
    <property type="project" value="TreeGrafter"/>
</dbReference>